<organism evidence="2">
    <name type="scientific">Mucor ambiguus</name>
    <dbReference type="NCBI Taxonomy" id="91626"/>
    <lineage>
        <taxon>Eukaryota</taxon>
        <taxon>Fungi</taxon>
        <taxon>Fungi incertae sedis</taxon>
        <taxon>Mucoromycota</taxon>
        <taxon>Mucoromycotina</taxon>
        <taxon>Mucoromycetes</taxon>
        <taxon>Mucorales</taxon>
        <taxon>Mucorineae</taxon>
        <taxon>Mucoraceae</taxon>
        <taxon>Mucor</taxon>
    </lineage>
</organism>
<dbReference type="GO" id="GO:0019005">
    <property type="term" value="C:SCF ubiquitin ligase complex"/>
    <property type="evidence" value="ECO:0007669"/>
    <property type="project" value="TreeGrafter"/>
</dbReference>
<dbReference type="STRING" id="91626.A0A0C9MML3"/>
<dbReference type="PANTHER" id="PTHR13318">
    <property type="entry name" value="PARTNER OF PAIRED, ISOFORM B-RELATED"/>
    <property type="match status" value="1"/>
</dbReference>
<dbReference type="PROSITE" id="PS50181">
    <property type="entry name" value="FBOX"/>
    <property type="match status" value="1"/>
</dbReference>
<protein>
    <recommendedName>
        <fullName evidence="1">F-box domain-containing protein</fullName>
    </recommendedName>
</protein>
<proteinExistence type="predicted"/>
<dbReference type="Pfam" id="PF12937">
    <property type="entry name" value="F-box-like"/>
    <property type="match status" value="1"/>
</dbReference>
<dbReference type="InterPro" id="IPR036047">
    <property type="entry name" value="F-box-like_dom_sf"/>
</dbReference>
<dbReference type="SUPFAM" id="SSF52047">
    <property type="entry name" value="RNI-like"/>
    <property type="match status" value="1"/>
</dbReference>
<dbReference type="GO" id="GO:0031146">
    <property type="term" value="P:SCF-dependent proteasomal ubiquitin-dependent protein catabolic process"/>
    <property type="evidence" value="ECO:0007669"/>
    <property type="project" value="TreeGrafter"/>
</dbReference>
<reference evidence="2" key="1">
    <citation type="submission" date="2014-09" db="EMBL/GenBank/DDBJ databases">
        <title>Draft genome sequence of an oleaginous Mucoromycotina fungus Mucor ambiguus NBRC6742.</title>
        <authorList>
            <person name="Takeda I."/>
            <person name="Yamane N."/>
            <person name="Morita T."/>
            <person name="Tamano K."/>
            <person name="Machida M."/>
            <person name="Baker S."/>
            <person name="Koike H."/>
        </authorList>
    </citation>
    <scope>NUCLEOTIDE SEQUENCE</scope>
    <source>
        <strain evidence="2">NBRC 6742</strain>
    </source>
</reference>
<name>A0A0C9MML3_9FUNG</name>
<dbReference type="Gene3D" id="1.25.40.10">
    <property type="entry name" value="Tetratricopeptide repeat domain"/>
    <property type="match status" value="1"/>
</dbReference>
<dbReference type="Gene3D" id="1.20.1280.50">
    <property type="match status" value="1"/>
</dbReference>
<accession>A0A0C9MML3</accession>
<sequence>MATLYFLSQYLSSIIHSPPQQCQSLQDIYSTAKHLWYQQRYSEAYRIFHALGEKHQYKTSTCAWYQIQCLLALNHWHQAVLACLEQATKSAPDQWYLIAADIYMDQGDYTLAWETLNRAPDFTNILHAKRLAYEGIQHPSCVRRNDILDKLPYDVAIHVFLCLDLPSLVRCTRVSKRWRQYLVYSPQLWNELEFSKQAADLPISTINAYLSRLGKMPLTKLVIQHQQADGDGILMALAQRQCYRIKSLIISDMICTPALFFNALEYIGSTLDTFHWGGVSLRLNDLIDALSKMCIQLKHLIVHDCFTSLHDARLHNGATYRLENFGDKFPTSFTKTIENLSLLPHIESLELTGIHGLTASHLASIVIRCPNMRKIVLKRCLVNIIPVLNILQAYCPKLQHLEYERNRYCQQFDQYSAAPGRQANEKMHDPLFNKPHYPWKHVKIHLTHLLTDNVIKNLLHGSASTLETLDLWGNIIISDQGLLNDTPMKNLKSLLLRECYSLTSKGVSTLLSQSPQLEHVNLSHLAIIDDDVLCHLASCQKLQTLDLSYANLTVSDETFRHFIDQRLHSLKSLALDYTNISKELLCYSMMKLKCGAV</sequence>
<evidence type="ECO:0000313" key="2">
    <source>
        <dbReference type="EMBL" id="GAN04387.1"/>
    </source>
</evidence>
<evidence type="ECO:0000259" key="1">
    <source>
        <dbReference type="PROSITE" id="PS50181"/>
    </source>
</evidence>
<dbReference type="InterPro" id="IPR032675">
    <property type="entry name" value="LRR_dom_sf"/>
</dbReference>
<dbReference type="CDD" id="cd09917">
    <property type="entry name" value="F-box_SF"/>
    <property type="match status" value="1"/>
</dbReference>
<dbReference type="InterPro" id="IPR001810">
    <property type="entry name" value="F-box_dom"/>
</dbReference>
<dbReference type="SUPFAM" id="SSF81383">
    <property type="entry name" value="F-box domain"/>
    <property type="match status" value="1"/>
</dbReference>
<dbReference type="SMART" id="SM00256">
    <property type="entry name" value="FBOX"/>
    <property type="match status" value="1"/>
</dbReference>
<keyword evidence="3" id="KW-1185">Reference proteome</keyword>
<gene>
    <name evidence="2" type="ORF">MAM1_0062d03847</name>
</gene>
<dbReference type="OrthoDB" id="629492at2759"/>
<dbReference type="Gene3D" id="3.80.10.10">
    <property type="entry name" value="Ribonuclease Inhibitor"/>
    <property type="match status" value="1"/>
</dbReference>
<evidence type="ECO:0000313" key="3">
    <source>
        <dbReference type="Proteomes" id="UP000053815"/>
    </source>
</evidence>
<dbReference type="InterPro" id="IPR011990">
    <property type="entry name" value="TPR-like_helical_dom_sf"/>
</dbReference>
<dbReference type="SUPFAM" id="SSF48452">
    <property type="entry name" value="TPR-like"/>
    <property type="match status" value="1"/>
</dbReference>
<dbReference type="AlphaFoldDB" id="A0A0C9MML3"/>
<dbReference type="EMBL" id="DF836351">
    <property type="protein sequence ID" value="GAN04387.1"/>
    <property type="molecule type" value="Genomic_DNA"/>
</dbReference>
<feature type="domain" description="F-box" evidence="1">
    <location>
        <begin position="145"/>
        <end position="192"/>
    </location>
</feature>
<dbReference type="Proteomes" id="UP000053815">
    <property type="component" value="Unassembled WGS sequence"/>
</dbReference>